<keyword evidence="2" id="KW-1003">Cell membrane</keyword>
<evidence type="ECO:0000256" key="8">
    <source>
        <dbReference type="ARBA" id="ARBA00023136"/>
    </source>
</evidence>
<dbReference type="AlphaFoldDB" id="A0A1G7R824"/>
<dbReference type="GO" id="GO:0051301">
    <property type="term" value="P:cell division"/>
    <property type="evidence" value="ECO:0007669"/>
    <property type="project" value="UniProtKB-KW"/>
</dbReference>
<sequence length="171" mass="19004">MRPRITRHPGGQVPVPGIQNHKGNDVYESNIDWILALACGLAGIGIGALGYHLLNANVARNQKVRQRLAETELELNQVKDSLNDHFVRAADLVASIQRQSRELEQQLALGADQLGQDQQVKRRLHSENEEPEPDEALDTPRDYADGGRGTLSEDFGLQRGDEQNPAQPPRY</sequence>
<proteinExistence type="inferred from homology"/>
<dbReference type="Pfam" id="PF06295">
    <property type="entry name" value="ZapG-like"/>
    <property type="match status" value="1"/>
</dbReference>
<comment type="similarity">
    <text evidence="10">Belongs to the ZapG family.</text>
</comment>
<evidence type="ECO:0000313" key="16">
    <source>
        <dbReference type="Proteomes" id="UP000198641"/>
    </source>
</evidence>
<evidence type="ECO:0000313" key="15">
    <source>
        <dbReference type="EMBL" id="SDG06912.1"/>
    </source>
</evidence>
<keyword evidence="9" id="KW-0131">Cell cycle</keyword>
<reference evidence="15 16" key="1">
    <citation type="submission" date="2016-10" db="EMBL/GenBank/DDBJ databases">
        <authorList>
            <person name="de Groot N.N."/>
        </authorList>
    </citation>
    <scope>NUCLEOTIDE SEQUENCE [LARGE SCALE GENOMIC DNA]</scope>
    <source>
        <strain evidence="15 16">BH539</strain>
    </source>
</reference>
<keyword evidence="5 14" id="KW-0812">Transmembrane</keyword>
<keyword evidence="16" id="KW-1185">Reference proteome</keyword>
<keyword evidence="7 14" id="KW-1133">Transmembrane helix</keyword>
<evidence type="ECO:0000256" key="14">
    <source>
        <dbReference type="SAM" id="Phobius"/>
    </source>
</evidence>
<keyword evidence="3" id="KW-0997">Cell inner membrane</keyword>
<dbReference type="Proteomes" id="UP000198641">
    <property type="component" value="Unassembled WGS sequence"/>
</dbReference>
<evidence type="ECO:0000256" key="11">
    <source>
        <dbReference type="ARBA" id="ARBA00035703"/>
    </source>
</evidence>
<evidence type="ECO:0000256" key="7">
    <source>
        <dbReference type="ARBA" id="ARBA00022989"/>
    </source>
</evidence>
<evidence type="ECO:0000256" key="1">
    <source>
        <dbReference type="ARBA" id="ARBA00004377"/>
    </source>
</evidence>
<dbReference type="GO" id="GO:0008360">
    <property type="term" value="P:regulation of cell shape"/>
    <property type="evidence" value="ECO:0007669"/>
    <property type="project" value="UniProtKB-KW"/>
</dbReference>
<gene>
    <name evidence="15" type="ORF">SAMN05216571_104107</name>
</gene>
<dbReference type="InterPro" id="IPR009386">
    <property type="entry name" value="ZapG-like"/>
</dbReference>
<dbReference type="GO" id="GO:0005886">
    <property type="term" value="C:plasma membrane"/>
    <property type="evidence" value="ECO:0007669"/>
    <property type="project" value="UniProtKB-SubCell"/>
</dbReference>
<evidence type="ECO:0000256" key="4">
    <source>
        <dbReference type="ARBA" id="ARBA00022618"/>
    </source>
</evidence>
<dbReference type="EMBL" id="FNCI01000004">
    <property type="protein sequence ID" value="SDG06912.1"/>
    <property type="molecule type" value="Genomic_DNA"/>
</dbReference>
<evidence type="ECO:0000256" key="12">
    <source>
        <dbReference type="ARBA" id="ARBA00035727"/>
    </source>
</evidence>
<evidence type="ECO:0000256" key="13">
    <source>
        <dbReference type="SAM" id="MobiDB-lite"/>
    </source>
</evidence>
<dbReference type="STRING" id="284577.SAMN05216571_104107"/>
<accession>A0A1G7R824</accession>
<keyword evidence="4" id="KW-0132">Cell division</keyword>
<evidence type="ECO:0000256" key="10">
    <source>
        <dbReference type="ARBA" id="ARBA00035657"/>
    </source>
</evidence>
<evidence type="ECO:0000256" key="9">
    <source>
        <dbReference type="ARBA" id="ARBA00023306"/>
    </source>
</evidence>
<comment type="subcellular location">
    <subcellularLocation>
        <location evidence="1">Cell inner membrane</location>
        <topology evidence="1">Single-pass membrane protein</topology>
    </subcellularLocation>
</comment>
<evidence type="ECO:0000256" key="3">
    <source>
        <dbReference type="ARBA" id="ARBA00022519"/>
    </source>
</evidence>
<evidence type="ECO:0000256" key="5">
    <source>
        <dbReference type="ARBA" id="ARBA00022692"/>
    </source>
</evidence>
<name>A0A1G7R824_9GAMM</name>
<organism evidence="15 16">
    <name type="scientific">Onishia taeanensis</name>
    <dbReference type="NCBI Taxonomy" id="284577"/>
    <lineage>
        <taxon>Bacteria</taxon>
        <taxon>Pseudomonadati</taxon>
        <taxon>Pseudomonadota</taxon>
        <taxon>Gammaproteobacteria</taxon>
        <taxon>Oceanospirillales</taxon>
        <taxon>Halomonadaceae</taxon>
        <taxon>Onishia</taxon>
    </lineage>
</organism>
<keyword evidence="6" id="KW-0133">Cell shape</keyword>
<keyword evidence="8 14" id="KW-0472">Membrane</keyword>
<evidence type="ECO:0000256" key="6">
    <source>
        <dbReference type="ARBA" id="ARBA00022960"/>
    </source>
</evidence>
<evidence type="ECO:0000256" key="2">
    <source>
        <dbReference type="ARBA" id="ARBA00022475"/>
    </source>
</evidence>
<protein>
    <recommendedName>
        <fullName evidence="11">Z-ring associated protein G</fullName>
    </recommendedName>
    <alternativeName>
        <fullName evidence="12">Cell division protein ZapG</fullName>
    </alternativeName>
</protein>
<feature type="region of interest" description="Disordered" evidence="13">
    <location>
        <begin position="110"/>
        <end position="171"/>
    </location>
</feature>
<dbReference type="PANTHER" id="PTHR39579">
    <property type="entry name" value="INNER MEMBRANE PROTEIN YHCB"/>
    <property type="match status" value="1"/>
</dbReference>
<feature type="transmembrane region" description="Helical" evidence="14">
    <location>
        <begin position="33"/>
        <end position="54"/>
    </location>
</feature>
<dbReference type="PANTHER" id="PTHR39579:SF1">
    <property type="entry name" value="INNER MEMBRANE PROTEIN YHCB"/>
    <property type="match status" value="1"/>
</dbReference>